<evidence type="ECO:0000259" key="1">
    <source>
        <dbReference type="Pfam" id="PF03886"/>
    </source>
</evidence>
<dbReference type="SUPFAM" id="SSF159594">
    <property type="entry name" value="XCC0632-like"/>
    <property type="match status" value="1"/>
</dbReference>
<comment type="caution">
    <text evidence="2">The sequence shown here is derived from an EMBL/GenBank/DDBJ whole genome shotgun (WGS) entry which is preliminary data.</text>
</comment>
<accession>A0A432WM88</accession>
<proteinExistence type="predicted"/>
<dbReference type="PROSITE" id="PS51257">
    <property type="entry name" value="PROKAR_LIPOPROTEIN"/>
    <property type="match status" value="1"/>
</dbReference>
<evidence type="ECO:0000313" key="3">
    <source>
        <dbReference type="Proteomes" id="UP000287823"/>
    </source>
</evidence>
<feature type="domain" description="ABC-type transport auxiliary lipoprotein component" evidence="1">
    <location>
        <begin position="29"/>
        <end position="189"/>
    </location>
</feature>
<gene>
    <name evidence="2" type="ORF">CWE14_02605</name>
</gene>
<dbReference type="Proteomes" id="UP000287823">
    <property type="component" value="Unassembled WGS sequence"/>
</dbReference>
<dbReference type="InterPro" id="IPR005586">
    <property type="entry name" value="ABC_trans_aux"/>
</dbReference>
<reference evidence="2 3" key="1">
    <citation type="journal article" date="2011" name="Front. Microbiol.">
        <title>Genomic signatures of strain selection and enhancement in Bacillus atrophaeus var. globigii, a historical biowarfare simulant.</title>
        <authorList>
            <person name="Gibbons H.S."/>
            <person name="Broomall S.M."/>
            <person name="McNew L.A."/>
            <person name="Daligault H."/>
            <person name="Chapman C."/>
            <person name="Bruce D."/>
            <person name="Karavis M."/>
            <person name="Krepps M."/>
            <person name="McGregor P.A."/>
            <person name="Hong C."/>
            <person name="Park K.H."/>
            <person name="Akmal A."/>
            <person name="Feldman A."/>
            <person name="Lin J.S."/>
            <person name="Chang W.E."/>
            <person name="Higgs B.W."/>
            <person name="Demirev P."/>
            <person name="Lindquist J."/>
            <person name="Liem A."/>
            <person name="Fochler E."/>
            <person name="Read T.D."/>
            <person name="Tapia R."/>
            <person name="Johnson S."/>
            <person name="Bishop-Lilly K.A."/>
            <person name="Detter C."/>
            <person name="Han C."/>
            <person name="Sozhamannan S."/>
            <person name="Rosenzweig C.N."/>
            <person name="Skowronski E.W."/>
        </authorList>
    </citation>
    <scope>NUCLEOTIDE SEQUENCE [LARGE SCALE GENOMIC DNA]</scope>
    <source>
        <strain evidence="2 3">Y4G10-17</strain>
    </source>
</reference>
<dbReference type="EMBL" id="PIPO01000001">
    <property type="protein sequence ID" value="RUO34903.1"/>
    <property type="molecule type" value="Genomic_DNA"/>
</dbReference>
<sequence>MRQIILLVVGLGLVTACSILPEPERVRIYHLPAPSEVSVVEAKQRLPYSLEVRLPETVQAFDSARVSVFQTAQGQAYWQNLRLADRAPILVASRIVQELRASGAFESVTHERDGASGELILLTELGDFSVRQQSGQAVARIELHVGVMQRSNRQSLAAESFSAEVEFRSGNADEAVVAMSSALSEVNRQLLNWLLQLPD</sequence>
<name>A0A432WM88_9GAMM</name>
<dbReference type="Gene3D" id="3.40.50.10610">
    <property type="entry name" value="ABC-type transport auxiliary lipoprotein component"/>
    <property type="match status" value="1"/>
</dbReference>
<organism evidence="2 3">
    <name type="scientific">Aliidiomarina soli</name>
    <dbReference type="NCBI Taxonomy" id="1928574"/>
    <lineage>
        <taxon>Bacteria</taxon>
        <taxon>Pseudomonadati</taxon>
        <taxon>Pseudomonadota</taxon>
        <taxon>Gammaproteobacteria</taxon>
        <taxon>Alteromonadales</taxon>
        <taxon>Idiomarinaceae</taxon>
        <taxon>Aliidiomarina</taxon>
    </lineage>
</organism>
<dbReference type="Pfam" id="PF03886">
    <property type="entry name" value="ABC_trans_aux"/>
    <property type="match status" value="1"/>
</dbReference>
<evidence type="ECO:0000313" key="2">
    <source>
        <dbReference type="EMBL" id="RUO34903.1"/>
    </source>
</evidence>
<protein>
    <recommendedName>
        <fullName evidence="1">ABC-type transport auxiliary lipoprotein component domain-containing protein</fullName>
    </recommendedName>
</protein>
<dbReference type="AlphaFoldDB" id="A0A432WM88"/>
<dbReference type="RefSeq" id="WP_126797941.1">
    <property type="nucleotide sequence ID" value="NZ_PIPO01000001.1"/>
</dbReference>
<keyword evidence="3" id="KW-1185">Reference proteome</keyword>